<dbReference type="SUPFAM" id="SSF48498">
    <property type="entry name" value="Tetracyclin repressor-like, C-terminal domain"/>
    <property type="match status" value="1"/>
</dbReference>
<dbReference type="Proteomes" id="UP000051913">
    <property type="component" value="Unassembled WGS sequence"/>
</dbReference>
<keyword evidence="2 4" id="KW-0238">DNA-binding</keyword>
<dbReference type="InterPro" id="IPR023772">
    <property type="entry name" value="DNA-bd_HTH_TetR-type_CS"/>
</dbReference>
<evidence type="ECO:0000313" key="7">
    <source>
        <dbReference type="Proteomes" id="UP000051913"/>
    </source>
</evidence>
<evidence type="ECO:0000256" key="1">
    <source>
        <dbReference type="ARBA" id="ARBA00023015"/>
    </source>
</evidence>
<evidence type="ECO:0000256" key="2">
    <source>
        <dbReference type="ARBA" id="ARBA00023125"/>
    </source>
</evidence>
<organism evidence="6 7">
    <name type="scientific">Bradyrhizobium valentinum</name>
    <dbReference type="NCBI Taxonomy" id="1518501"/>
    <lineage>
        <taxon>Bacteria</taxon>
        <taxon>Pseudomonadati</taxon>
        <taxon>Pseudomonadota</taxon>
        <taxon>Alphaproteobacteria</taxon>
        <taxon>Hyphomicrobiales</taxon>
        <taxon>Nitrobacteraceae</taxon>
        <taxon>Bradyrhizobium</taxon>
    </lineage>
</organism>
<dbReference type="SUPFAM" id="SSF46689">
    <property type="entry name" value="Homeodomain-like"/>
    <property type="match status" value="1"/>
</dbReference>
<dbReference type="PRINTS" id="PR00455">
    <property type="entry name" value="HTHTETR"/>
</dbReference>
<evidence type="ECO:0000259" key="5">
    <source>
        <dbReference type="PROSITE" id="PS50977"/>
    </source>
</evidence>
<dbReference type="InterPro" id="IPR001647">
    <property type="entry name" value="HTH_TetR"/>
</dbReference>
<dbReference type="PROSITE" id="PS01081">
    <property type="entry name" value="HTH_TETR_1"/>
    <property type="match status" value="1"/>
</dbReference>
<dbReference type="Pfam" id="PF00440">
    <property type="entry name" value="TetR_N"/>
    <property type="match status" value="1"/>
</dbReference>
<accession>A0A0R3LH66</accession>
<evidence type="ECO:0000256" key="3">
    <source>
        <dbReference type="ARBA" id="ARBA00023163"/>
    </source>
</evidence>
<name>A0A0R3LH66_9BRAD</name>
<proteinExistence type="predicted"/>
<keyword evidence="1" id="KW-0805">Transcription regulation</keyword>
<dbReference type="RefSeq" id="WP_057851937.1">
    <property type="nucleotide sequence ID" value="NZ_LLXX01000120.1"/>
</dbReference>
<protein>
    <recommendedName>
        <fullName evidence="5">HTH tetR-type domain-containing protein</fullName>
    </recommendedName>
</protein>
<comment type="caution">
    <text evidence="6">The sequence shown here is derived from an EMBL/GenBank/DDBJ whole genome shotgun (WGS) entry which is preliminary data.</text>
</comment>
<evidence type="ECO:0000313" key="6">
    <source>
        <dbReference type="EMBL" id="KRR04997.1"/>
    </source>
</evidence>
<feature type="DNA-binding region" description="H-T-H motif" evidence="4">
    <location>
        <begin position="39"/>
        <end position="58"/>
    </location>
</feature>
<feature type="domain" description="HTH tetR-type" evidence="5">
    <location>
        <begin position="16"/>
        <end position="76"/>
    </location>
</feature>
<gene>
    <name evidence="6" type="ORF">CP49_15805</name>
</gene>
<dbReference type="InterPro" id="IPR036271">
    <property type="entry name" value="Tet_transcr_reg_TetR-rel_C_sf"/>
</dbReference>
<dbReference type="STRING" id="1518501.CQ10_12510"/>
<dbReference type="Gene3D" id="1.10.357.10">
    <property type="entry name" value="Tetracycline Repressor, domain 2"/>
    <property type="match status" value="1"/>
</dbReference>
<dbReference type="InterPro" id="IPR009057">
    <property type="entry name" value="Homeodomain-like_sf"/>
</dbReference>
<dbReference type="InterPro" id="IPR054156">
    <property type="entry name" value="YxaF_TetR_C"/>
</dbReference>
<dbReference type="PANTHER" id="PTHR47506:SF3">
    <property type="entry name" value="HTH-TYPE TRANSCRIPTIONAL REGULATOR LMRA"/>
    <property type="match status" value="1"/>
</dbReference>
<sequence length="214" mass="23367">MTKKPASGRSRTNDPAGVRKRILDATADAFQKRGYHSTSTHDIVRAAGVTAGALHHHFPTKKVLALNVIQERVAQAVDKHWLEPVRSARGAEEGIRTAFEQIASALDRSRAILGCPLNNLALELCAADSEFREAIESIYDNWRKVIADKLRADFAGAFDAEALATFVIASYSGAIAQAKAKQSTTPLRTCATQLAFHFRSRQMPKTKAARASRP</sequence>
<dbReference type="OrthoDB" id="9809772at2"/>
<reference evidence="6 7" key="1">
    <citation type="submission" date="2014-03" db="EMBL/GenBank/DDBJ databases">
        <title>Bradyrhizobium valentinum sp. nov., isolated from effective nodules of Lupinus mariae-josephae, a lupine endemic of basic-lime soils in Eastern Spain.</title>
        <authorList>
            <person name="Duran D."/>
            <person name="Rey L."/>
            <person name="Navarro A."/>
            <person name="Busquets A."/>
            <person name="Imperial J."/>
            <person name="Ruiz-Argueso T."/>
        </authorList>
    </citation>
    <scope>NUCLEOTIDE SEQUENCE [LARGE SCALE GENOMIC DNA]</scope>
    <source>
        <strain evidence="6 7">LmjM3</strain>
    </source>
</reference>
<evidence type="ECO:0000256" key="4">
    <source>
        <dbReference type="PROSITE-ProRule" id="PRU00335"/>
    </source>
</evidence>
<keyword evidence="7" id="KW-1185">Reference proteome</keyword>
<dbReference type="AlphaFoldDB" id="A0A0R3LH66"/>
<dbReference type="GO" id="GO:0003677">
    <property type="term" value="F:DNA binding"/>
    <property type="evidence" value="ECO:0007669"/>
    <property type="project" value="UniProtKB-UniRule"/>
</dbReference>
<keyword evidence="3" id="KW-0804">Transcription</keyword>
<dbReference type="EMBL" id="LLXX01000120">
    <property type="protein sequence ID" value="KRR04997.1"/>
    <property type="molecule type" value="Genomic_DNA"/>
</dbReference>
<dbReference type="PROSITE" id="PS50977">
    <property type="entry name" value="HTH_TETR_2"/>
    <property type="match status" value="1"/>
</dbReference>
<dbReference type="PANTHER" id="PTHR47506">
    <property type="entry name" value="TRANSCRIPTIONAL REGULATORY PROTEIN"/>
    <property type="match status" value="1"/>
</dbReference>
<dbReference type="Pfam" id="PF21993">
    <property type="entry name" value="TetR_C_13_2"/>
    <property type="match status" value="1"/>
</dbReference>